<proteinExistence type="predicted"/>
<dbReference type="KEGG" id="htu:Htur_3490"/>
<accession>D2RQH5</accession>
<protein>
    <submittedName>
        <fullName evidence="1">Uncharacterized protein</fullName>
    </submittedName>
</protein>
<dbReference type="AlphaFoldDB" id="D2RQH5"/>
<sequence>MRRSIRYSLALLAAGGIVAALMLVETADIDTNAVDDDDEQVPRPFEDGA</sequence>
<organism evidence="1 2">
    <name type="scientific">Haloterrigena turkmenica (strain ATCC 51198 / DSM 5511 / JCM 9101 / NCIMB 13204 / VKM B-1734 / 4k)</name>
    <name type="common">Halococcus turkmenicus</name>
    <dbReference type="NCBI Taxonomy" id="543526"/>
    <lineage>
        <taxon>Archaea</taxon>
        <taxon>Methanobacteriati</taxon>
        <taxon>Methanobacteriota</taxon>
        <taxon>Stenosarchaea group</taxon>
        <taxon>Halobacteria</taxon>
        <taxon>Halobacteriales</taxon>
        <taxon>Natrialbaceae</taxon>
        <taxon>Haloterrigena</taxon>
    </lineage>
</organism>
<evidence type="ECO:0000313" key="1">
    <source>
        <dbReference type="EMBL" id="ADB62352.1"/>
    </source>
</evidence>
<dbReference type="EMBL" id="CP001860">
    <property type="protein sequence ID" value="ADB62352.1"/>
    <property type="molecule type" value="Genomic_DNA"/>
</dbReference>
<reference evidence="1 2" key="1">
    <citation type="journal article" date="2010" name="Stand. Genomic Sci.">
        <title>Complete genome sequence of Haloterrigena turkmenica type strain (4k).</title>
        <authorList>
            <person name="Saunders E."/>
            <person name="Tindall B.J."/>
            <person name="Fahnrich R."/>
            <person name="Lapidus A."/>
            <person name="Copeland A."/>
            <person name="Del Rio T.G."/>
            <person name="Lucas S."/>
            <person name="Chen F."/>
            <person name="Tice H."/>
            <person name="Cheng J.F."/>
            <person name="Han C."/>
            <person name="Detter J.C."/>
            <person name="Bruce D."/>
            <person name="Goodwin L."/>
            <person name="Chain P."/>
            <person name="Pitluck S."/>
            <person name="Pati A."/>
            <person name="Ivanova N."/>
            <person name="Mavromatis K."/>
            <person name="Chen A."/>
            <person name="Palaniappan K."/>
            <person name="Land M."/>
            <person name="Hauser L."/>
            <person name="Chang Y.J."/>
            <person name="Jeffries C.D."/>
            <person name="Brettin T."/>
            <person name="Rohde M."/>
            <person name="Goker M."/>
            <person name="Bristow J."/>
            <person name="Eisen J.A."/>
            <person name="Markowitz V."/>
            <person name="Hugenholtz P."/>
            <person name="Klenk H.P."/>
            <person name="Kyrpides N.C."/>
        </authorList>
    </citation>
    <scope>NUCLEOTIDE SEQUENCE [LARGE SCALE GENOMIC DNA]</scope>
    <source>
        <strain evidence="2">ATCC 51198 / DSM 5511 / JCM 9101 / NCIMB 13204 / VKM B-1734 / 4k</strain>
    </source>
</reference>
<keyword evidence="2" id="KW-1185">Reference proteome</keyword>
<dbReference type="STRING" id="543526.Htur_3490"/>
<gene>
    <name evidence="1" type="ordered locus">Htur_3490</name>
</gene>
<dbReference type="HOGENOM" id="CLU_3130773_0_0_2"/>
<evidence type="ECO:0000313" key="2">
    <source>
        <dbReference type="Proteomes" id="UP000001903"/>
    </source>
</evidence>
<name>D2RQH5_HALTV</name>
<dbReference type="Proteomes" id="UP000001903">
    <property type="component" value="Chromosome"/>
</dbReference>